<proteinExistence type="predicted"/>
<protein>
    <submittedName>
        <fullName evidence="2">Uncharacterized protein</fullName>
    </submittedName>
</protein>
<evidence type="ECO:0000313" key="2">
    <source>
        <dbReference type="EnsemblPlants" id="AET3Gv20265000.1"/>
    </source>
</evidence>
<keyword evidence="1" id="KW-1133">Transmembrane helix</keyword>
<reference evidence="3" key="2">
    <citation type="journal article" date="2017" name="Nat. Plants">
        <title>The Aegilops tauschii genome reveals multiple impacts of transposons.</title>
        <authorList>
            <person name="Zhao G."/>
            <person name="Zou C."/>
            <person name="Li K."/>
            <person name="Wang K."/>
            <person name="Li T."/>
            <person name="Gao L."/>
            <person name="Zhang X."/>
            <person name="Wang H."/>
            <person name="Yang Z."/>
            <person name="Liu X."/>
            <person name="Jiang W."/>
            <person name="Mao L."/>
            <person name="Kong X."/>
            <person name="Jiao Y."/>
            <person name="Jia J."/>
        </authorList>
    </citation>
    <scope>NUCLEOTIDE SEQUENCE [LARGE SCALE GENOMIC DNA]</scope>
    <source>
        <strain evidence="3">cv. AL8/78</strain>
    </source>
</reference>
<dbReference type="Proteomes" id="UP000015105">
    <property type="component" value="Chromosome 3D"/>
</dbReference>
<keyword evidence="1" id="KW-0472">Membrane</keyword>
<keyword evidence="3" id="KW-1185">Reference proteome</keyword>
<sequence>MGGYRAARAPTRKGTRLPGGEVVVHQGDEASVRRGDQPGDLFLFLWDIRMFFFLCMAYVMRDCRGFGRVRVGSLFFSAVEYGQRS</sequence>
<keyword evidence="1" id="KW-0812">Transmembrane</keyword>
<organism evidence="2 3">
    <name type="scientific">Aegilops tauschii subsp. strangulata</name>
    <name type="common">Goatgrass</name>
    <dbReference type="NCBI Taxonomy" id="200361"/>
    <lineage>
        <taxon>Eukaryota</taxon>
        <taxon>Viridiplantae</taxon>
        <taxon>Streptophyta</taxon>
        <taxon>Embryophyta</taxon>
        <taxon>Tracheophyta</taxon>
        <taxon>Spermatophyta</taxon>
        <taxon>Magnoliopsida</taxon>
        <taxon>Liliopsida</taxon>
        <taxon>Poales</taxon>
        <taxon>Poaceae</taxon>
        <taxon>BOP clade</taxon>
        <taxon>Pooideae</taxon>
        <taxon>Triticodae</taxon>
        <taxon>Triticeae</taxon>
        <taxon>Triticinae</taxon>
        <taxon>Aegilops</taxon>
    </lineage>
</organism>
<dbReference type="Gramene" id="AET3Gv20265000.1">
    <property type="protein sequence ID" value="AET3Gv20265000.1"/>
    <property type="gene ID" value="AET3Gv20265000"/>
</dbReference>
<dbReference type="AlphaFoldDB" id="A0A453E9H6"/>
<feature type="transmembrane region" description="Helical" evidence="1">
    <location>
        <begin position="41"/>
        <end position="60"/>
    </location>
</feature>
<accession>A0A453E9H6</accession>
<reference evidence="2" key="4">
    <citation type="submission" date="2019-03" db="UniProtKB">
        <authorList>
            <consortium name="EnsemblPlants"/>
        </authorList>
    </citation>
    <scope>IDENTIFICATION</scope>
</reference>
<name>A0A453E9H6_AEGTS</name>
<dbReference type="EnsemblPlants" id="AET3Gv20265000.1">
    <property type="protein sequence ID" value="AET3Gv20265000.1"/>
    <property type="gene ID" value="AET3Gv20265000"/>
</dbReference>
<reference evidence="3" key="1">
    <citation type="journal article" date="2014" name="Science">
        <title>Ancient hybridizations among the ancestral genomes of bread wheat.</title>
        <authorList>
            <consortium name="International Wheat Genome Sequencing Consortium,"/>
            <person name="Marcussen T."/>
            <person name="Sandve S.R."/>
            <person name="Heier L."/>
            <person name="Spannagl M."/>
            <person name="Pfeifer M."/>
            <person name="Jakobsen K.S."/>
            <person name="Wulff B.B."/>
            <person name="Steuernagel B."/>
            <person name="Mayer K.F."/>
            <person name="Olsen O.A."/>
        </authorList>
    </citation>
    <scope>NUCLEOTIDE SEQUENCE [LARGE SCALE GENOMIC DNA]</scope>
    <source>
        <strain evidence="3">cv. AL8/78</strain>
    </source>
</reference>
<evidence type="ECO:0000313" key="3">
    <source>
        <dbReference type="Proteomes" id="UP000015105"/>
    </source>
</evidence>
<reference evidence="2" key="5">
    <citation type="journal article" date="2021" name="G3 (Bethesda)">
        <title>Aegilops tauschii genome assembly Aet v5.0 features greater sequence contiguity and improved annotation.</title>
        <authorList>
            <person name="Wang L."/>
            <person name="Zhu T."/>
            <person name="Rodriguez J.C."/>
            <person name="Deal K.R."/>
            <person name="Dubcovsky J."/>
            <person name="McGuire P.E."/>
            <person name="Lux T."/>
            <person name="Spannagl M."/>
            <person name="Mayer K.F.X."/>
            <person name="Baldrich P."/>
            <person name="Meyers B.C."/>
            <person name="Huo N."/>
            <person name="Gu Y.Q."/>
            <person name="Zhou H."/>
            <person name="Devos K.M."/>
            <person name="Bennetzen J.L."/>
            <person name="Unver T."/>
            <person name="Budak H."/>
            <person name="Gulick P.J."/>
            <person name="Galiba G."/>
            <person name="Kalapos B."/>
            <person name="Nelson D.R."/>
            <person name="Li P."/>
            <person name="You F.M."/>
            <person name="Luo M.C."/>
            <person name="Dvorak J."/>
        </authorList>
    </citation>
    <scope>NUCLEOTIDE SEQUENCE [LARGE SCALE GENOMIC DNA]</scope>
    <source>
        <strain evidence="2">cv. AL8/78</strain>
    </source>
</reference>
<reference evidence="2" key="3">
    <citation type="journal article" date="2017" name="Nature">
        <title>Genome sequence of the progenitor of the wheat D genome Aegilops tauschii.</title>
        <authorList>
            <person name="Luo M.C."/>
            <person name="Gu Y.Q."/>
            <person name="Puiu D."/>
            <person name="Wang H."/>
            <person name="Twardziok S.O."/>
            <person name="Deal K.R."/>
            <person name="Huo N."/>
            <person name="Zhu T."/>
            <person name="Wang L."/>
            <person name="Wang Y."/>
            <person name="McGuire P.E."/>
            <person name="Liu S."/>
            <person name="Long H."/>
            <person name="Ramasamy R.K."/>
            <person name="Rodriguez J.C."/>
            <person name="Van S.L."/>
            <person name="Yuan L."/>
            <person name="Wang Z."/>
            <person name="Xia Z."/>
            <person name="Xiao L."/>
            <person name="Anderson O.D."/>
            <person name="Ouyang S."/>
            <person name="Liang Y."/>
            <person name="Zimin A.V."/>
            <person name="Pertea G."/>
            <person name="Qi P."/>
            <person name="Bennetzen J.L."/>
            <person name="Dai X."/>
            <person name="Dawson M.W."/>
            <person name="Muller H.G."/>
            <person name="Kugler K."/>
            <person name="Rivarola-Duarte L."/>
            <person name="Spannagl M."/>
            <person name="Mayer K.F.X."/>
            <person name="Lu F.H."/>
            <person name="Bevan M.W."/>
            <person name="Leroy P."/>
            <person name="Li P."/>
            <person name="You F.M."/>
            <person name="Sun Q."/>
            <person name="Liu Z."/>
            <person name="Lyons E."/>
            <person name="Wicker T."/>
            <person name="Salzberg S.L."/>
            <person name="Devos K.M."/>
            <person name="Dvorak J."/>
        </authorList>
    </citation>
    <scope>NUCLEOTIDE SEQUENCE [LARGE SCALE GENOMIC DNA]</scope>
    <source>
        <strain evidence="2">cv. AL8/78</strain>
    </source>
</reference>
<evidence type="ECO:0000256" key="1">
    <source>
        <dbReference type="SAM" id="Phobius"/>
    </source>
</evidence>